<protein>
    <recommendedName>
        <fullName evidence="3">DUF4435 domain-containing protein</fullName>
    </recommendedName>
</protein>
<sequence>MIKIENENILLVEGKDDKRFFYAAIKFFNFTDIQVESYDGKDNFKNKIEVFTKKTPGWNKVSSLGIIRDANDNPKGAFQSVIDALKALDLPTPEEPMKVAPGIPKVSIMIVPAIDKQGELEDMCLESLINDPSLPCINQYFSCLNNSKIEIPIKEAKAKIQAFLASRKDPSKRLGEAAEAQYFNFDDEAFLHVKYFLRKLYL</sequence>
<organism evidence="1 2">
    <name type="scientific">Candidatus Fischerbacteria bacterium RBG_13_37_8</name>
    <dbReference type="NCBI Taxonomy" id="1817863"/>
    <lineage>
        <taxon>Bacteria</taxon>
        <taxon>Candidatus Fischeribacteriota</taxon>
    </lineage>
</organism>
<accession>A0A1F5VUQ9</accession>
<name>A0A1F5VUQ9_9BACT</name>
<gene>
    <name evidence="1" type="ORF">A2Y62_08865</name>
</gene>
<dbReference type="EMBL" id="MFGW01000069">
    <property type="protein sequence ID" value="OGF67146.1"/>
    <property type="molecule type" value="Genomic_DNA"/>
</dbReference>
<evidence type="ECO:0000313" key="2">
    <source>
        <dbReference type="Proteomes" id="UP000178943"/>
    </source>
</evidence>
<dbReference type="SUPFAM" id="SSF160945">
    <property type="entry name" value="PH0156-like"/>
    <property type="match status" value="1"/>
</dbReference>
<evidence type="ECO:0008006" key="3">
    <source>
        <dbReference type="Google" id="ProtNLM"/>
    </source>
</evidence>
<comment type="caution">
    <text evidence="1">The sequence shown here is derived from an EMBL/GenBank/DDBJ whole genome shotgun (WGS) entry which is preliminary data.</text>
</comment>
<evidence type="ECO:0000313" key="1">
    <source>
        <dbReference type="EMBL" id="OGF67146.1"/>
    </source>
</evidence>
<dbReference type="AlphaFoldDB" id="A0A1F5VUQ9"/>
<dbReference type="InterPro" id="IPR024508">
    <property type="entry name" value="DUF3226"/>
</dbReference>
<proteinExistence type="predicted"/>
<dbReference type="Proteomes" id="UP000178943">
    <property type="component" value="Unassembled WGS sequence"/>
</dbReference>
<dbReference type="Pfam" id="PF11536">
    <property type="entry name" value="DUF3226"/>
    <property type="match status" value="1"/>
</dbReference>
<reference evidence="1 2" key="1">
    <citation type="journal article" date="2016" name="Nat. Commun.">
        <title>Thousands of microbial genomes shed light on interconnected biogeochemical processes in an aquifer system.</title>
        <authorList>
            <person name="Anantharaman K."/>
            <person name="Brown C.T."/>
            <person name="Hug L.A."/>
            <person name="Sharon I."/>
            <person name="Castelle C.J."/>
            <person name="Probst A.J."/>
            <person name="Thomas B.C."/>
            <person name="Singh A."/>
            <person name="Wilkins M.J."/>
            <person name="Karaoz U."/>
            <person name="Brodie E.L."/>
            <person name="Williams K.H."/>
            <person name="Hubbard S.S."/>
            <person name="Banfield J.F."/>
        </authorList>
    </citation>
    <scope>NUCLEOTIDE SEQUENCE [LARGE SCALE GENOMIC DNA]</scope>
</reference>